<gene>
    <name evidence="1" type="ORF">SAMN06265219_113136</name>
</gene>
<evidence type="ECO:0000313" key="2">
    <source>
        <dbReference type="Proteomes" id="UP000317557"/>
    </source>
</evidence>
<keyword evidence="2" id="KW-1185">Reference proteome</keyword>
<accession>A0A521EUW9</accession>
<reference evidence="1 2" key="1">
    <citation type="submission" date="2017-05" db="EMBL/GenBank/DDBJ databases">
        <authorList>
            <person name="Varghese N."/>
            <person name="Submissions S."/>
        </authorList>
    </citation>
    <scope>NUCLEOTIDE SEQUENCE [LARGE SCALE GENOMIC DNA]</scope>
    <source>
        <strain evidence="1 2">DSM 21985</strain>
    </source>
</reference>
<protein>
    <submittedName>
        <fullName evidence="1">Uncharacterized protein</fullName>
    </submittedName>
</protein>
<proteinExistence type="predicted"/>
<evidence type="ECO:0000313" key="1">
    <source>
        <dbReference type="EMBL" id="SMO87211.1"/>
    </source>
</evidence>
<dbReference type="OrthoDB" id="9941925at2"/>
<dbReference type="AlphaFoldDB" id="A0A521EUW9"/>
<dbReference type="Proteomes" id="UP000317557">
    <property type="component" value="Unassembled WGS sequence"/>
</dbReference>
<dbReference type="EMBL" id="FXTP01000013">
    <property type="protein sequence ID" value="SMO87211.1"/>
    <property type="molecule type" value="Genomic_DNA"/>
</dbReference>
<name>A0A521EUW9_9BACT</name>
<sequence>MDNNTALKNEAIRINNLQTKYIEIHNSIIKDAGSFSSFLKNLFSPIDYEEMYDRTKKLMERLDEEKHNLNDISLDRDLTPTQRKYLNQLSNFYMFLCKTVYLLKERQHKLFLKSRGKNFSFHEFSEIEKEYSKTAEACRQQGEKLNGLNYTIGL</sequence>
<organism evidence="1 2">
    <name type="scientific">Gracilimonas mengyeensis</name>
    <dbReference type="NCBI Taxonomy" id="1302730"/>
    <lineage>
        <taxon>Bacteria</taxon>
        <taxon>Pseudomonadati</taxon>
        <taxon>Balneolota</taxon>
        <taxon>Balneolia</taxon>
        <taxon>Balneolales</taxon>
        <taxon>Balneolaceae</taxon>
        <taxon>Gracilimonas</taxon>
    </lineage>
</organism>
<dbReference type="RefSeq" id="WP_142455432.1">
    <property type="nucleotide sequence ID" value="NZ_FXTP01000013.1"/>
</dbReference>